<dbReference type="RefSeq" id="WP_221640285.1">
    <property type="nucleotide sequence ID" value="NZ_VFOZ01000001.1"/>
</dbReference>
<dbReference type="PANTHER" id="PTHR42853:SF3">
    <property type="entry name" value="ACETYL-COENZYME A CARBOXYLASE CARBOXYL TRANSFERASE SUBUNIT ALPHA, CHLOROPLASTIC"/>
    <property type="match status" value="1"/>
</dbReference>
<evidence type="ECO:0000256" key="3">
    <source>
        <dbReference type="ARBA" id="ARBA00006276"/>
    </source>
</evidence>
<dbReference type="Gene3D" id="3.90.226.10">
    <property type="entry name" value="2-enoyl-CoA Hydratase, Chain A, domain 1"/>
    <property type="match status" value="2"/>
</dbReference>
<comment type="subunit">
    <text evidence="5">Acetyl-CoA carboxylase is a heterotetramer composed of biotin carboxyl carrier protein (AccB), biotin carboxylase (AccC) and two subunits of ACCase subunit beta/alpha.</text>
</comment>
<comment type="cofactor">
    <cofactor evidence="20">
        <name>Zn(2+)</name>
        <dbReference type="ChEBI" id="CHEBI:29105"/>
    </cofactor>
    <text evidence="20">Binds 1 zinc ion per subunit.</text>
</comment>
<dbReference type="HAMAP" id="MF_00823">
    <property type="entry name" value="AcetylCoA_CT_alpha"/>
    <property type="match status" value="1"/>
</dbReference>
<dbReference type="SUPFAM" id="SSF52096">
    <property type="entry name" value="ClpP/crotonase"/>
    <property type="match status" value="2"/>
</dbReference>
<evidence type="ECO:0000256" key="14">
    <source>
        <dbReference type="ARBA" id="ARBA00022840"/>
    </source>
</evidence>
<evidence type="ECO:0000256" key="11">
    <source>
        <dbReference type="ARBA" id="ARBA00022771"/>
    </source>
</evidence>
<comment type="subunit">
    <text evidence="19">Acetyl-CoA carboxylase is a heterohexamer composed of biotin carboxyl carrier protein (AccB), biotin carboxylase (AccC) and two subunits each of ACCase subunit alpha (AccA) and ACCase subunit beta (AccD).</text>
</comment>
<keyword evidence="10 19" id="KW-0547">Nucleotide-binding</keyword>
<keyword evidence="16 19" id="KW-0275">Fatty acid biosynthesis</keyword>
<feature type="domain" description="CoA carboxyltransferase C-terminal" evidence="22">
    <location>
        <begin position="280"/>
        <end position="528"/>
    </location>
</feature>
<dbReference type="NCBIfam" id="TIGR00513">
    <property type="entry name" value="accA"/>
    <property type="match status" value="1"/>
</dbReference>
<evidence type="ECO:0000256" key="18">
    <source>
        <dbReference type="ARBA" id="ARBA00049152"/>
    </source>
</evidence>
<dbReference type="GO" id="GO:0009317">
    <property type="term" value="C:acetyl-CoA carboxylase complex"/>
    <property type="evidence" value="ECO:0007669"/>
    <property type="project" value="InterPro"/>
</dbReference>
<evidence type="ECO:0000256" key="16">
    <source>
        <dbReference type="ARBA" id="ARBA00023160"/>
    </source>
</evidence>
<keyword evidence="9 20" id="KW-0479">Metal-binding</keyword>
<dbReference type="GO" id="GO:0006633">
    <property type="term" value="P:fatty acid biosynthetic process"/>
    <property type="evidence" value="ECO:0007669"/>
    <property type="project" value="UniProtKB-KW"/>
</dbReference>
<dbReference type="NCBIfam" id="NF041504">
    <property type="entry name" value="AccA_sub"/>
    <property type="match status" value="1"/>
</dbReference>
<reference evidence="23 24" key="1">
    <citation type="submission" date="2019-06" db="EMBL/GenBank/DDBJ databases">
        <title>Sequencing the genomes of 1000 actinobacteria strains.</title>
        <authorList>
            <person name="Klenk H.-P."/>
        </authorList>
    </citation>
    <scope>NUCLEOTIDE SEQUENCE [LARGE SCALE GENOMIC DNA]</scope>
    <source>
        <strain evidence="23 24">DSM 102200</strain>
    </source>
</reference>
<sequence>MTISALPAAGTTWVRCTSCGHLLYSKRLTRNLQVCPECGHHSRLTARQRIEQLVDPGSFTPLPVTVVTSDVLGFSDTRPYPERLADARASTGLDEAVLCGTARIGDRPVAMAVMDFGFMGGSLGTAVGELITCTAETALRERFPLVIVTTSGGARMQEGVLSLMQMAKTSQAIAELREAGLLSVSVITDPTYGGVAASFAGNTDVLIAESGARMGFAGPRVIRQTIKQELPEGFQTARFLMRHGQLDIVADRRTLRSWLLRLLDVAGPGGANVPAADPVVVDDPQLIAARDPWEIVKLARHPDRPTTLDYISDIFTSFIELHGDRMQGDCPAIVAGLARIGDLRLAVIGHQKGHNTKDLVARNFGMAQPEGYRKALRVMRLAAGLELPILTLVDTPGAYPGVAAEEHGQSIAIAQNIQEMSGLRTPIVTIVTGEGGSGGALALSVADRVLMLENATYSVISPEGCSSILWNTPSAGPTAARALRITARELLSMGIVDGVVPEPPGGAHLDRTATAERLRRALLETLAALPATKTDRLVEERRARFRRYGQDAVRVNDAEGMTT</sequence>
<evidence type="ECO:0000256" key="20">
    <source>
        <dbReference type="HAMAP-Rule" id="MF_01395"/>
    </source>
</evidence>
<dbReference type="HAMAP" id="MF_01395">
    <property type="entry name" value="AcetylCoA_CT_beta"/>
    <property type="match status" value="1"/>
</dbReference>
<evidence type="ECO:0000256" key="7">
    <source>
        <dbReference type="ARBA" id="ARBA00022516"/>
    </source>
</evidence>
<proteinExistence type="inferred from homology"/>
<dbReference type="PROSITE" id="PS50980">
    <property type="entry name" value="COA_CT_NTER"/>
    <property type="match status" value="1"/>
</dbReference>
<keyword evidence="8 19" id="KW-0808">Transferase</keyword>
<dbReference type="UniPathway" id="UPA00655">
    <property type="reaction ID" value="UER00711"/>
</dbReference>
<evidence type="ECO:0000256" key="5">
    <source>
        <dbReference type="ARBA" id="ARBA00011664"/>
    </source>
</evidence>
<comment type="pathway">
    <text evidence="2 19">Lipid metabolism; malonyl-CoA biosynthesis; malonyl-CoA from acetyl-CoA: step 1/1.</text>
</comment>
<dbReference type="Proteomes" id="UP000316096">
    <property type="component" value="Unassembled WGS sequence"/>
</dbReference>
<comment type="similarity">
    <text evidence="4">In the N-terminal section; belongs to the AccD/PCCB family.</text>
</comment>
<evidence type="ECO:0000256" key="15">
    <source>
        <dbReference type="ARBA" id="ARBA00023098"/>
    </source>
</evidence>
<evidence type="ECO:0000256" key="10">
    <source>
        <dbReference type="ARBA" id="ARBA00022741"/>
    </source>
</evidence>
<comment type="similarity">
    <text evidence="19">Belongs to the AccA family.</text>
</comment>
<dbReference type="GO" id="GO:0003989">
    <property type="term" value="F:acetyl-CoA carboxylase activity"/>
    <property type="evidence" value="ECO:0007669"/>
    <property type="project" value="InterPro"/>
</dbReference>
<comment type="similarity">
    <text evidence="20">Belongs to the AccD/PCCB family.</text>
</comment>
<dbReference type="GO" id="GO:0008270">
    <property type="term" value="F:zinc ion binding"/>
    <property type="evidence" value="ECO:0007669"/>
    <property type="project" value="UniProtKB-UniRule"/>
</dbReference>
<comment type="similarity">
    <text evidence="3">In the C-terminal section; belongs to the AccA family.</text>
</comment>
<evidence type="ECO:0000256" key="2">
    <source>
        <dbReference type="ARBA" id="ARBA00004956"/>
    </source>
</evidence>
<dbReference type="InterPro" id="IPR001095">
    <property type="entry name" value="Acetyl_CoA_COase_a_su"/>
</dbReference>
<feature type="zinc finger region" description="C4-type" evidence="20">
    <location>
        <begin position="16"/>
        <end position="38"/>
    </location>
</feature>
<keyword evidence="12 19" id="KW-0276">Fatty acid metabolism</keyword>
<comment type="function">
    <text evidence="17 20">Component of the acetyl coenzyme A carboxylase (ACC) complex. Biotin carboxylase (BC) catalyzes the carboxylation of biotin on its carrier protein (BCCP) and then the CO(2) group is transferred by the transcarboxylase to acetyl-CoA to form malonyl-CoA.</text>
</comment>
<evidence type="ECO:0000259" key="21">
    <source>
        <dbReference type="PROSITE" id="PS50980"/>
    </source>
</evidence>
<comment type="catalytic activity">
    <reaction evidence="18 19">
        <text>N(6)-carboxybiotinyl-L-lysyl-[protein] + acetyl-CoA = N(6)-biotinyl-L-lysyl-[protein] + malonyl-CoA</text>
        <dbReference type="Rhea" id="RHEA:54728"/>
        <dbReference type="Rhea" id="RHEA-COMP:10505"/>
        <dbReference type="Rhea" id="RHEA-COMP:10506"/>
        <dbReference type="ChEBI" id="CHEBI:57288"/>
        <dbReference type="ChEBI" id="CHEBI:57384"/>
        <dbReference type="ChEBI" id="CHEBI:83144"/>
        <dbReference type="ChEBI" id="CHEBI:83145"/>
        <dbReference type="EC" id="2.1.3.15"/>
    </reaction>
</comment>
<keyword evidence="14 19" id="KW-0067">ATP-binding</keyword>
<evidence type="ECO:0000256" key="13">
    <source>
        <dbReference type="ARBA" id="ARBA00022833"/>
    </source>
</evidence>
<dbReference type="NCBIfam" id="NF004344">
    <property type="entry name" value="PRK05724.1"/>
    <property type="match status" value="1"/>
</dbReference>
<dbReference type="EMBL" id="VFOZ01000001">
    <property type="protein sequence ID" value="TQM00871.1"/>
    <property type="molecule type" value="Genomic_DNA"/>
</dbReference>
<dbReference type="NCBIfam" id="TIGR00515">
    <property type="entry name" value="accD"/>
    <property type="match status" value="1"/>
</dbReference>
<dbReference type="AlphaFoldDB" id="A0A543CUZ0"/>
<dbReference type="GO" id="GO:0005524">
    <property type="term" value="F:ATP binding"/>
    <property type="evidence" value="ECO:0007669"/>
    <property type="project" value="UniProtKB-KW"/>
</dbReference>
<evidence type="ECO:0000313" key="24">
    <source>
        <dbReference type="Proteomes" id="UP000316096"/>
    </source>
</evidence>
<keyword evidence="15 19" id="KW-0443">Lipid metabolism</keyword>
<evidence type="ECO:0000256" key="8">
    <source>
        <dbReference type="ARBA" id="ARBA00022679"/>
    </source>
</evidence>
<dbReference type="GO" id="GO:2001295">
    <property type="term" value="P:malonyl-CoA biosynthetic process"/>
    <property type="evidence" value="ECO:0007669"/>
    <property type="project" value="UniProtKB-UniRule"/>
</dbReference>
<evidence type="ECO:0000256" key="19">
    <source>
        <dbReference type="HAMAP-Rule" id="MF_00823"/>
    </source>
</evidence>
<gene>
    <name evidence="19" type="primary">accA</name>
    <name evidence="20" type="synonym">accD</name>
    <name evidence="23" type="ORF">FB559_6595</name>
</gene>
<comment type="subcellular location">
    <subcellularLocation>
        <location evidence="1 19">Cytoplasm</location>
    </subcellularLocation>
</comment>
<dbReference type="Pfam" id="PF03255">
    <property type="entry name" value="ACCA"/>
    <property type="match status" value="1"/>
</dbReference>
<comment type="function">
    <text evidence="19">Component of the acetyl coenzyme A carboxylase (ACC) complex. First, biotin carboxylase catalyzes the carboxylation of biotin on its carrier protein (BCCP) and then the CO(2) group is transferred by the carboxyltransferase to acetyl-CoA to form malonyl-CoA.</text>
</comment>
<feature type="binding site" evidence="20">
    <location>
        <position position="16"/>
    </location>
    <ligand>
        <name>Zn(2+)</name>
        <dbReference type="ChEBI" id="CHEBI:29105"/>
    </ligand>
</feature>
<dbReference type="InterPro" id="IPR041010">
    <property type="entry name" value="Znf-ACC"/>
</dbReference>
<evidence type="ECO:0000256" key="4">
    <source>
        <dbReference type="ARBA" id="ARBA00010284"/>
    </source>
</evidence>
<name>A0A543CUZ0_9ACTN</name>
<accession>A0A543CUZ0</accession>
<dbReference type="EC" id="2.1.3.15" evidence="19"/>
<keyword evidence="11 20" id="KW-0863">Zinc-finger</keyword>
<keyword evidence="13 20" id="KW-0862">Zinc</keyword>
<dbReference type="PANTHER" id="PTHR42853">
    <property type="entry name" value="ACETYL-COENZYME A CARBOXYLASE CARBOXYL TRANSFERASE SUBUNIT ALPHA"/>
    <property type="match status" value="1"/>
</dbReference>
<dbReference type="PROSITE" id="PS50989">
    <property type="entry name" value="COA_CT_CTER"/>
    <property type="match status" value="1"/>
</dbReference>
<keyword evidence="24" id="KW-1185">Reference proteome</keyword>
<evidence type="ECO:0000313" key="23">
    <source>
        <dbReference type="EMBL" id="TQM00871.1"/>
    </source>
</evidence>
<evidence type="ECO:0000256" key="9">
    <source>
        <dbReference type="ARBA" id="ARBA00022723"/>
    </source>
</evidence>
<dbReference type="GO" id="GO:0016743">
    <property type="term" value="F:carboxyl- or carbamoyltransferase activity"/>
    <property type="evidence" value="ECO:0007669"/>
    <property type="project" value="UniProtKB-UniRule"/>
</dbReference>
<feature type="binding site" evidence="20">
    <location>
        <position position="38"/>
    </location>
    <ligand>
        <name>Zn(2+)</name>
        <dbReference type="ChEBI" id="CHEBI:29105"/>
    </ligand>
</feature>
<evidence type="ECO:0000256" key="17">
    <source>
        <dbReference type="ARBA" id="ARBA00025280"/>
    </source>
</evidence>
<protein>
    <recommendedName>
        <fullName evidence="19 20">Multifunctional fusion protein</fullName>
    </recommendedName>
    <domain>
        <recommendedName>
            <fullName evidence="19">Acetyl-coenzyme A carboxylase carboxyl transferase subunit alpha</fullName>
            <shortName evidence="19">ACCase subunit alpha</shortName>
            <shortName evidence="19">Acetyl-CoA carboxylase carboxyltransferase subunit alpha</shortName>
            <ecNumber evidence="19">2.1.3.15</ecNumber>
        </recommendedName>
    </domain>
    <domain>
        <recommendedName>
            <fullName evidence="20">Acetyl-coenzyme A carboxylase carboxyl transferase subunit beta</fullName>
            <shortName evidence="20">ACCase subunit beta</shortName>
            <shortName evidence="20">Acetyl-CoA carboxylase carboxyltransferase subunit beta</shortName>
        </recommendedName>
    </domain>
</protein>
<keyword evidence="7 19" id="KW-0444">Lipid biosynthesis</keyword>
<dbReference type="InterPro" id="IPR011762">
    <property type="entry name" value="COA_CT_N"/>
</dbReference>
<feature type="binding site" evidence="20">
    <location>
        <position position="35"/>
    </location>
    <ligand>
        <name>Zn(2+)</name>
        <dbReference type="ChEBI" id="CHEBI:29105"/>
    </ligand>
</feature>
<evidence type="ECO:0000256" key="12">
    <source>
        <dbReference type="ARBA" id="ARBA00022832"/>
    </source>
</evidence>
<dbReference type="Pfam" id="PF17848">
    <property type="entry name" value="Zn_ribbon_ACC"/>
    <property type="match status" value="1"/>
</dbReference>
<evidence type="ECO:0000256" key="6">
    <source>
        <dbReference type="ARBA" id="ARBA00022490"/>
    </source>
</evidence>
<dbReference type="PRINTS" id="PR01069">
    <property type="entry name" value="ACCCTRFRASEA"/>
</dbReference>
<evidence type="ECO:0000256" key="1">
    <source>
        <dbReference type="ARBA" id="ARBA00004496"/>
    </source>
</evidence>
<organism evidence="23 24">
    <name type="scientific">Actinoallomurus bryophytorum</name>
    <dbReference type="NCBI Taxonomy" id="1490222"/>
    <lineage>
        <taxon>Bacteria</taxon>
        <taxon>Bacillati</taxon>
        <taxon>Actinomycetota</taxon>
        <taxon>Actinomycetes</taxon>
        <taxon>Streptosporangiales</taxon>
        <taxon>Thermomonosporaceae</taxon>
        <taxon>Actinoallomurus</taxon>
    </lineage>
</organism>
<comment type="caution">
    <text evidence="23">The sequence shown here is derived from an EMBL/GenBank/DDBJ whole genome shotgun (WGS) entry which is preliminary data.</text>
</comment>
<keyword evidence="6 19" id="KW-0963">Cytoplasm</keyword>
<dbReference type="InterPro" id="IPR000438">
    <property type="entry name" value="Acetyl_CoA_COase_Trfase_b_su"/>
</dbReference>
<feature type="domain" description="CoA carboxyltransferase N-terminal" evidence="21">
    <location>
        <begin position="12"/>
        <end position="281"/>
    </location>
</feature>
<dbReference type="InterPro" id="IPR029045">
    <property type="entry name" value="ClpP/crotonase-like_dom_sf"/>
</dbReference>
<feature type="binding site" evidence="20">
    <location>
        <position position="19"/>
    </location>
    <ligand>
        <name>Zn(2+)</name>
        <dbReference type="ChEBI" id="CHEBI:29105"/>
    </ligand>
</feature>
<evidence type="ECO:0000259" key="22">
    <source>
        <dbReference type="PROSITE" id="PS50989"/>
    </source>
</evidence>
<dbReference type="InterPro" id="IPR011763">
    <property type="entry name" value="COA_CT_C"/>
</dbReference>